<feature type="domain" description="EamA" evidence="7">
    <location>
        <begin position="4"/>
        <end position="133"/>
    </location>
</feature>
<dbReference type="InterPro" id="IPR000620">
    <property type="entry name" value="EamA_dom"/>
</dbReference>
<feature type="transmembrane region" description="Helical" evidence="6">
    <location>
        <begin position="7"/>
        <end position="25"/>
    </location>
</feature>
<feature type="transmembrane region" description="Helical" evidence="6">
    <location>
        <begin position="211"/>
        <end position="234"/>
    </location>
</feature>
<gene>
    <name evidence="8" type="ORF">GKZ89_14700</name>
</gene>
<dbReference type="AlphaFoldDB" id="A0A7X2S8B9"/>
<feature type="transmembrane region" description="Helical" evidence="6">
    <location>
        <begin position="94"/>
        <end position="113"/>
    </location>
</feature>
<evidence type="ECO:0000313" key="9">
    <source>
        <dbReference type="Proteomes" id="UP000434639"/>
    </source>
</evidence>
<evidence type="ECO:0000256" key="6">
    <source>
        <dbReference type="SAM" id="Phobius"/>
    </source>
</evidence>
<feature type="domain" description="EamA" evidence="7">
    <location>
        <begin position="148"/>
        <end position="284"/>
    </location>
</feature>
<accession>A0A7X2S8B9</accession>
<dbReference type="Pfam" id="PF00892">
    <property type="entry name" value="EamA"/>
    <property type="match status" value="2"/>
</dbReference>
<keyword evidence="5 6" id="KW-0472">Membrane</keyword>
<evidence type="ECO:0000256" key="3">
    <source>
        <dbReference type="ARBA" id="ARBA00022692"/>
    </source>
</evidence>
<feature type="transmembrane region" description="Helical" evidence="6">
    <location>
        <begin position="265"/>
        <end position="284"/>
    </location>
</feature>
<dbReference type="EMBL" id="WMIB01000016">
    <property type="protein sequence ID" value="MTH54651.1"/>
    <property type="molecule type" value="Genomic_DNA"/>
</dbReference>
<keyword evidence="9" id="KW-1185">Reference proteome</keyword>
<feature type="transmembrane region" description="Helical" evidence="6">
    <location>
        <begin position="173"/>
        <end position="196"/>
    </location>
</feature>
<sequence length="298" mass="31709">MRVYAALLSLSFIWGISFVFIKLLVEPAGVWGTVFLRCAAGALPLLPILFLKRKSLPRSVPWVPLIIVGMINTGLPWGLIALSETVISSSSASILNAATPLWTGLIGMIFFSVSLSGRQWLGLFLGMTGILIFIDFNTGALFQENFTGVGTMLLATLCYGTSAQIVRKYLGNIGVLFTTTISLLIGSAVGLAGMIASETYFVLDEMANGTILVSIIGLGCFGSGIAHLLFFYITKKGGPETAVSVTFLIPVTALLWGALLLQEKISGNAIIGLIVILAGVYLAVRKKKETVPIGGRQM</sequence>
<feature type="transmembrane region" description="Helical" evidence="6">
    <location>
        <begin position="31"/>
        <end position="50"/>
    </location>
</feature>
<protein>
    <submittedName>
        <fullName evidence="8">EamA family transporter</fullName>
    </submittedName>
</protein>
<comment type="caution">
    <text evidence="8">The sequence shown here is derived from an EMBL/GenBank/DDBJ whole genome shotgun (WGS) entry which is preliminary data.</text>
</comment>
<dbReference type="Proteomes" id="UP000434639">
    <property type="component" value="Unassembled WGS sequence"/>
</dbReference>
<evidence type="ECO:0000259" key="7">
    <source>
        <dbReference type="Pfam" id="PF00892"/>
    </source>
</evidence>
<keyword evidence="3 6" id="KW-0812">Transmembrane</keyword>
<proteinExistence type="inferred from homology"/>
<keyword evidence="4 6" id="KW-1133">Transmembrane helix</keyword>
<dbReference type="GO" id="GO:0016020">
    <property type="term" value="C:membrane"/>
    <property type="evidence" value="ECO:0007669"/>
    <property type="project" value="UniProtKB-SubCell"/>
</dbReference>
<dbReference type="SUPFAM" id="SSF103481">
    <property type="entry name" value="Multidrug resistance efflux transporter EmrE"/>
    <property type="match status" value="2"/>
</dbReference>
<evidence type="ECO:0000256" key="4">
    <source>
        <dbReference type="ARBA" id="ARBA00022989"/>
    </source>
</evidence>
<dbReference type="InterPro" id="IPR037185">
    <property type="entry name" value="EmrE-like"/>
</dbReference>
<name>A0A7X2S8B9_9BACI</name>
<dbReference type="PANTHER" id="PTHR32322:SF9">
    <property type="entry name" value="AMINO-ACID METABOLITE EFFLUX PUMP-RELATED"/>
    <property type="match status" value="1"/>
</dbReference>
<feature type="transmembrane region" description="Helical" evidence="6">
    <location>
        <begin position="120"/>
        <end position="142"/>
    </location>
</feature>
<evidence type="ECO:0000256" key="2">
    <source>
        <dbReference type="ARBA" id="ARBA00007362"/>
    </source>
</evidence>
<feature type="transmembrane region" description="Helical" evidence="6">
    <location>
        <begin position="241"/>
        <end position="259"/>
    </location>
</feature>
<evidence type="ECO:0000256" key="5">
    <source>
        <dbReference type="ARBA" id="ARBA00023136"/>
    </source>
</evidence>
<reference evidence="8 9" key="1">
    <citation type="journal article" date="2017" name="Int. J. Syst. Evol. Microbiol.">
        <title>Bacillus mangrovi sp. nov., isolated from a sediment sample from a mangrove forest.</title>
        <authorList>
            <person name="Gupta V."/>
            <person name="Singh P.K."/>
            <person name="Korpole S."/>
            <person name="Tanuku N.R.S."/>
            <person name="Pinnaka A.K."/>
        </authorList>
    </citation>
    <scope>NUCLEOTIDE SEQUENCE [LARGE SCALE GENOMIC DNA]</scope>
    <source>
        <strain evidence="8 9">KCTC 33872</strain>
    </source>
</reference>
<feature type="transmembrane region" description="Helical" evidence="6">
    <location>
        <begin position="62"/>
        <end position="82"/>
    </location>
</feature>
<comment type="subcellular location">
    <subcellularLocation>
        <location evidence="1">Endomembrane system</location>
        <topology evidence="1">Multi-pass membrane protein</topology>
    </subcellularLocation>
</comment>
<dbReference type="InterPro" id="IPR050638">
    <property type="entry name" value="AA-Vitamin_Transporters"/>
</dbReference>
<organism evidence="8 9">
    <name type="scientific">Metabacillus mangrovi</name>
    <dbReference type="NCBI Taxonomy" id="1491830"/>
    <lineage>
        <taxon>Bacteria</taxon>
        <taxon>Bacillati</taxon>
        <taxon>Bacillota</taxon>
        <taxon>Bacilli</taxon>
        <taxon>Bacillales</taxon>
        <taxon>Bacillaceae</taxon>
        <taxon>Metabacillus</taxon>
    </lineage>
</organism>
<feature type="transmembrane region" description="Helical" evidence="6">
    <location>
        <begin position="148"/>
        <end position="166"/>
    </location>
</feature>
<evidence type="ECO:0000313" key="8">
    <source>
        <dbReference type="EMBL" id="MTH54651.1"/>
    </source>
</evidence>
<comment type="similarity">
    <text evidence="2">Belongs to the EamA transporter family.</text>
</comment>
<evidence type="ECO:0000256" key="1">
    <source>
        <dbReference type="ARBA" id="ARBA00004127"/>
    </source>
</evidence>
<dbReference type="PANTHER" id="PTHR32322">
    <property type="entry name" value="INNER MEMBRANE TRANSPORTER"/>
    <property type="match status" value="1"/>
</dbReference>